<organism evidence="2">
    <name type="scientific">Solanum lycopersicum</name>
    <name type="common">Tomato</name>
    <name type="synonym">Lycopersicon esculentum</name>
    <dbReference type="NCBI Taxonomy" id="4081"/>
    <lineage>
        <taxon>Eukaryota</taxon>
        <taxon>Viridiplantae</taxon>
        <taxon>Streptophyta</taxon>
        <taxon>Embryophyta</taxon>
        <taxon>Tracheophyta</taxon>
        <taxon>Spermatophyta</taxon>
        <taxon>Magnoliopsida</taxon>
        <taxon>eudicotyledons</taxon>
        <taxon>Gunneridae</taxon>
        <taxon>Pentapetalae</taxon>
        <taxon>asterids</taxon>
        <taxon>lamiids</taxon>
        <taxon>Solanales</taxon>
        <taxon>Solanaceae</taxon>
        <taxon>Solanoideae</taxon>
        <taxon>Solaneae</taxon>
        <taxon>Solanum</taxon>
        <taxon>Solanum subgen. Lycopersicon</taxon>
    </lineage>
</organism>
<protein>
    <recommendedName>
        <fullName evidence="1">Sacsin/Nov domain-containing protein</fullName>
    </recommendedName>
</protein>
<dbReference type="STRING" id="4081.A0A3Q7EVM1"/>
<dbReference type="Proteomes" id="UP000004994">
    <property type="component" value="Chromosome 2"/>
</dbReference>
<dbReference type="EnsemblPlants" id="Solyc02g014187.1.1">
    <property type="protein sequence ID" value="Solyc02g014187.1.1"/>
    <property type="gene ID" value="Solyc02g014187.1"/>
</dbReference>
<dbReference type="AlphaFoldDB" id="A0A3Q7EVM1"/>
<dbReference type="InParanoid" id="A0A3Q7EVM1"/>
<keyword evidence="3" id="KW-1185">Reference proteome</keyword>
<evidence type="ECO:0000259" key="1">
    <source>
        <dbReference type="Pfam" id="PF25794"/>
    </source>
</evidence>
<proteinExistence type="predicted"/>
<evidence type="ECO:0000313" key="3">
    <source>
        <dbReference type="Proteomes" id="UP000004994"/>
    </source>
</evidence>
<feature type="domain" description="Sacsin/Nov" evidence="1">
    <location>
        <begin position="60"/>
        <end position="241"/>
    </location>
</feature>
<name>A0A3Q7EVM1_SOLLC</name>
<reference evidence="2" key="1">
    <citation type="journal article" date="2012" name="Nature">
        <title>The tomato genome sequence provides insights into fleshy fruit evolution.</title>
        <authorList>
            <consortium name="Tomato Genome Consortium"/>
        </authorList>
    </citation>
    <scope>NUCLEOTIDE SEQUENCE [LARGE SCALE GENOMIC DNA]</scope>
    <source>
        <strain evidence="2">cv. Heinz 1706</strain>
    </source>
</reference>
<reference evidence="2" key="2">
    <citation type="submission" date="2019-01" db="UniProtKB">
        <authorList>
            <consortium name="EnsemblPlants"/>
        </authorList>
    </citation>
    <scope>IDENTIFICATION</scope>
    <source>
        <strain evidence="2">cv. Heinz 1706</strain>
    </source>
</reference>
<dbReference type="Gramene" id="Solyc02g014187.1.1">
    <property type="protein sequence ID" value="Solyc02g014187.1.1"/>
    <property type="gene ID" value="Solyc02g014187.1"/>
</dbReference>
<dbReference type="PANTHER" id="PTHR15600:SF42">
    <property type="entry name" value="SACSIN"/>
    <property type="match status" value="1"/>
</dbReference>
<dbReference type="InterPro" id="IPR058210">
    <property type="entry name" value="SACS/Nov_dom"/>
</dbReference>
<evidence type="ECO:0000313" key="2">
    <source>
        <dbReference type="EnsemblPlants" id="Solyc02g014187.1.1"/>
    </source>
</evidence>
<dbReference type="Pfam" id="PF25794">
    <property type="entry name" value="SACS"/>
    <property type="match status" value="1"/>
</dbReference>
<dbReference type="InterPro" id="IPR052972">
    <property type="entry name" value="Sacsin_chaperone_reg"/>
</dbReference>
<accession>A0A3Q7EVM1</accession>
<sequence>MVSSGESLDNARKRWLQLSTSLFTHKAPSSDCHSPSQQIAMDEASFMSNSLVFILETSDFAGDFQGPALVVILEGAYLSRDEVAGLQFLPPWGLRGDTINYGLGLLSCFSISDFVSVVSDGFLYMFDPKGLALAMPSHRGPAAKMFSLRGIDEQDSWLCLGTNLTERFRDQFSPLLIDQNVPWSLSNSTVIRMPFSLECMKDGSEFGLKKISVMLDKFLNNASATILFLKSVLQVMLLHFEVGFVVP</sequence>
<dbReference type="PANTHER" id="PTHR15600">
    <property type="entry name" value="SACSIN"/>
    <property type="match status" value="1"/>
</dbReference>